<feature type="region of interest" description="Disordered" evidence="1">
    <location>
        <begin position="275"/>
        <end position="295"/>
    </location>
</feature>
<organism evidence="2 3">
    <name type="scientific">Micromonospora arborensis</name>
    <dbReference type="NCBI Taxonomy" id="2116518"/>
    <lineage>
        <taxon>Bacteria</taxon>
        <taxon>Bacillati</taxon>
        <taxon>Actinomycetota</taxon>
        <taxon>Actinomycetes</taxon>
        <taxon>Micromonosporales</taxon>
        <taxon>Micromonosporaceae</taxon>
        <taxon>Micromonospora</taxon>
    </lineage>
</organism>
<sequence length="501" mass="51655">MRRQGTPRGTVGRRGPTDRGTATSRRRGSGTGARLTRRPVVGEGRLRRARRADGGTSRAVRTRPRRTVHTRHRSTSRTLRTRPRRTIHTRHRSTSRTLRTRPRRTIHTRHRGTSRTLRTRPRRTIHTRHRSTSRAVRAGGVPGGRFGARAGAGRGFGAPAPSARDRCVTRDGPGPAGRGGAGGAPNRRGGTGAGSGSSTGVSVVAVVAPGTGSTWADRAVRASLGRRTTSPAGRIRHGGSVRAGRGHRTAAPAGGVRAGRPGRPATGATLAGRRRMGQGLFPGGSRRVRSGGTTTGRCVRARVGRRAGGPAVSGALHSRVGHAEATRRVVSEFPDAPGRRRAAASAVDHRQAGVGVRQATGLAQPVGRPLRAVRPGFTAGRRASLRVIGDSPAATGAVGRADGGRGAAVTAGGLGHRQRVARTGNGGLVGLGGTAAAGGCRTGAFGATAAGGLRCPRVDRAWTTPRGTRVTVDGGVGPQAVRDRRHGARRRPVEAGRAGGG</sequence>
<feature type="region of interest" description="Disordered" evidence="1">
    <location>
        <begin position="229"/>
        <end position="263"/>
    </location>
</feature>
<proteinExistence type="predicted"/>
<feature type="compositionally biased region" description="Basic residues" evidence="1">
    <location>
        <begin position="234"/>
        <end position="248"/>
    </location>
</feature>
<feature type="compositionally biased region" description="Basic residues" evidence="1">
    <location>
        <begin position="60"/>
        <end position="99"/>
    </location>
</feature>
<feature type="region of interest" description="Disordered" evidence="1">
    <location>
        <begin position="125"/>
        <end position="199"/>
    </location>
</feature>
<evidence type="ECO:0000313" key="3">
    <source>
        <dbReference type="Proteomes" id="UP000248333"/>
    </source>
</evidence>
<name>A0A318NNK2_9ACTN</name>
<reference evidence="2 3" key="1">
    <citation type="submission" date="2018-03" db="EMBL/GenBank/DDBJ databases">
        <title>Bioinformatic expansion and discovery of thiopeptide antibiotics.</title>
        <authorList>
            <person name="Schwalen C.J."/>
            <person name="Hudson G.A."/>
            <person name="Mitchell D.A."/>
        </authorList>
    </citation>
    <scope>NUCLEOTIDE SEQUENCE [LARGE SCALE GENOMIC DNA]</scope>
    <source>
        <strain evidence="2 3">NRRL 8041</strain>
    </source>
</reference>
<dbReference type="EMBL" id="PYBV01000007">
    <property type="protein sequence ID" value="PYC74067.1"/>
    <property type="molecule type" value="Genomic_DNA"/>
</dbReference>
<evidence type="ECO:0000313" key="2">
    <source>
        <dbReference type="EMBL" id="PYC74067.1"/>
    </source>
</evidence>
<feature type="compositionally biased region" description="Gly residues" evidence="1">
    <location>
        <begin position="174"/>
        <end position="197"/>
    </location>
</feature>
<feature type="region of interest" description="Disordered" evidence="1">
    <location>
        <begin position="1"/>
        <end position="99"/>
    </location>
</feature>
<comment type="caution">
    <text evidence="2">The sequence shown here is derived from an EMBL/GenBank/DDBJ whole genome shotgun (WGS) entry which is preliminary data.</text>
</comment>
<feature type="compositionally biased region" description="Low complexity" evidence="1">
    <location>
        <begin position="249"/>
        <end position="263"/>
    </location>
</feature>
<protein>
    <submittedName>
        <fullName evidence="2">Uncharacterized protein</fullName>
    </submittedName>
</protein>
<feature type="region of interest" description="Disordered" evidence="1">
    <location>
        <begin position="472"/>
        <end position="501"/>
    </location>
</feature>
<feature type="compositionally biased region" description="Low complexity" evidence="1">
    <location>
        <begin position="1"/>
        <end position="23"/>
    </location>
</feature>
<gene>
    <name evidence="2" type="ORF">C7C45_05850</name>
</gene>
<keyword evidence="3" id="KW-1185">Reference proteome</keyword>
<dbReference type="AlphaFoldDB" id="A0A318NNK2"/>
<evidence type="ECO:0000256" key="1">
    <source>
        <dbReference type="SAM" id="MobiDB-lite"/>
    </source>
</evidence>
<accession>A0A318NNK2</accession>
<feature type="compositionally biased region" description="Gly residues" evidence="1">
    <location>
        <begin position="140"/>
        <end position="156"/>
    </location>
</feature>
<dbReference type="Proteomes" id="UP000248333">
    <property type="component" value="Unassembled WGS sequence"/>
</dbReference>